<organism evidence="1 2">
    <name type="scientific">Paenibacillus forsythiae</name>
    <dbReference type="NCBI Taxonomy" id="365616"/>
    <lineage>
        <taxon>Bacteria</taxon>
        <taxon>Bacillati</taxon>
        <taxon>Bacillota</taxon>
        <taxon>Bacilli</taxon>
        <taxon>Bacillales</taxon>
        <taxon>Paenibacillaceae</taxon>
        <taxon>Paenibacillus</taxon>
    </lineage>
</organism>
<evidence type="ECO:0008006" key="3">
    <source>
        <dbReference type="Google" id="ProtNLM"/>
    </source>
</evidence>
<dbReference type="Pfam" id="PF06935">
    <property type="entry name" value="DUF1284"/>
    <property type="match status" value="1"/>
</dbReference>
<gene>
    <name evidence="1" type="ORF">J2Z22_003320</name>
</gene>
<comment type="caution">
    <text evidence="1">The sequence shown here is derived from an EMBL/GenBank/DDBJ whole genome shotgun (WGS) entry which is preliminary data.</text>
</comment>
<dbReference type="Proteomes" id="UP001248709">
    <property type="component" value="Unassembled WGS sequence"/>
</dbReference>
<keyword evidence="2" id="KW-1185">Reference proteome</keyword>
<reference evidence="1 2" key="1">
    <citation type="submission" date="2023-07" db="EMBL/GenBank/DDBJ databases">
        <title>Genomic Encyclopedia of Type Strains, Phase IV (KMG-IV): sequencing the most valuable type-strain genomes for metagenomic binning, comparative biology and taxonomic classification.</title>
        <authorList>
            <person name="Goeker M."/>
        </authorList>
    </citation>
    <scope>NUCLEOTIDE SEQUENCE [LARGE SCALE GENOMIC DNA]</scope>
    <source>
        <strain evidence="1 2">T98</strain>
    </source>
</reference>
<accession>A0ABU3HAA3</accession>
<dbReference type="InterPro" id="IPR009702">
    <property type="entry name" value="DUF1284"/>
</dbReference>
<protein>
    <recommendedName>
        <fullName evidence="3">DUF1284 domain-containing protein</fullName>
    </recommendedName>
</protein>
<dbReference type="RefSeq" id="WP_025697842.1">
    <property type="nucleotide sequence ID" value="NZ_JAUSUY010000014.1"/>
</dbReference>
<sequence>MTIRLRGHHLLCLLGYRGMGYSADFCVNMTGIYETLRTKPDTRIEIVTGVDDICRAYPPDQDNHCDGTVHELDQAVLTKLGLAPGYQGEWREVCGYVARQVEPSDIENLCVTCPWKSYGVCQEGVQLVREGRPLPEVKAQT</sequence>
<evidence type="ECO:0000313" key="1">
    <source>
        <dbReference type="EMBL" id="MDT3427744.1"/>
    </source>
</evidence>
<proteinExistence type="predicted"/>
<evidence type="ECO:0000313" key="2">
    <source>
        <dbReference type="Proteomes" id="UP001248709"/>
    </source>
</evidence>
<name>A0ABU3HAA3_9BACL</name>
<dbReference type="EMBL" id="JAUSUY010000014">
    <property type="protein sequence ID" value="MDT3427744.1"/>
    <property type="molecule type" value="Genomic_DNA"/>
</dbReference>